<gene>
    <name evidence="1" type="ORF">H261_13029</name>
</gene>
<dbReference type="STRING" id="1244869.H261_13029"/>
<keyword evidence="1" id="KW-0547">Nucleotide-binding</keyword>
<keyword evidence="1" id="KW-0067">ATP-binding</keyword>
<dbReference type="PANTHER" id="PTHR43038">
    <property type="entry name" value="ATP-BINDING CASSETTE, SUB-FAMILY H, MEMBER 1"/>
    <property type="match status" value="1"/>
</dbReference>
<sequence>MARALAHKPAVLVCDEATVGLDTPSRRALLAHLRLLCREEGLAVLWATHLMDEVEEADPVVLLEAGRVRAAGLAGELVRRTGAPGLEGAFQALLAEAGP</sequence>
<dbReference type="AlphaFoldDB" id="M3A9N0"/>
<reference evidence="1 2" key="1">
    <citation type="journal article" date="2014" name="Genome Announc.">
        <title>Draft Genome Sequence of Magnetospirillum sp. Strain SO-1, a Freshwater Magnetotactic Bacterium Isolated from the Ol'khovka River, Russia.</title>
        <authorList>
            <person name="Grouzdev D.S."/>
            <person name="Dziuba M.V."/>
            <person name="Sukhacheva M.S."/>
            <person name="Mardanov A.V."/>
            <person name="Beletskiy A.V."/>
            <person name="Kuznetsov B.B."/>
            <person name="Skryabin K.G."/>
        </authorList>
    </citation>
    <scope>NUCLEOTIDE SEQUENCE [LARGE SCALE GENOMIC DNA]</scope>
    <source>
        <strain evidence="1 2">SO-1</strain>
    </source>
</reference>
<dbReference type="PATRIC" id="fig|1244869.3.peg.2629"/>
<proteinExistence type="predicted"/>
<dbReference type="eggNOG" id="COG1131">
    <property type="taxonomic scope" value="Bacteria"/>
</dbReference>
<dbReference type="RefSeq" id="WP_008618152.1">
    <property type="nucleotide sequence ID" value="NZ_AONQ01000033.1"/>
</dbReference>
<evidence type="ECO:0000313" key="2">
    <source>
        <dbReference type="Proteomes" id="UP000011744"/>
    </source>
</evidence>
<dbReference type="PANTHER" id="PTHR43038:SF3">
    <property type="entry name" value="ABC TRANSPORTER G FAMILY MEMBER 20 ISOFORM X1"/>
    <property type="match status" value="1"/>
</dbReference>
<name>M3A9N0_9PROT</name>
<keyword evidence="2" id="KW-1185">Reference proteome</keyword>
<dbReference type="Gene3D" id="3.40.50.300">
    <property type="entry name" value="P-loop containing nucleotide triphosphate hydrolases"/>
    <property type="match status" value="1"/>
</dbReference>
<accession>M3A9N0</accession>
<evidence type="ECO:0000313" key="1">
    <source>
        <dbReference type="EMBL" id="EME69488.1"/>
    </source>
</evidence>
<comment type="caution">
    <text evidence="1">The sequence shown here is derived from an EMBL/GenBank/DDBJ whole genome shotgun (WGS) entry which is preliminary data.</text>
</comment>
<dbReference type="SUPFAM" id="SSF52540">
    <property type="entry name" value="P-loop containing nucleoside triphosphate hydrolases"/>
    <property type="match status" value="1"/>
</dbReference>
<organism evidence="1 2">
    <name type="scientific">Paramagnetospirillum caucaseum</name>
    <dbReference type="NCBI Taxonomy" id="1244869"/>
    <lineage>
        <taxon>Bacteria</taxon>
        <taxon>Pseudomonadati</taxon>
        <taxon>Pseudomonadota</taxon>
        <taxon>Alphaproteobacteria</taxon>
        <taxon>Rhodospirillales</taxon>
        <taxon>Magnetospirillaceae</taxon>
        <taxon>Paramagnetospirillum</taxon>
    </lineage>
</organism>
<protein>
    <submittedName>
        <fullName evidence="1">Putative ABC transporter (ATP-binding protein)</fullName>
    </submittedName>
</protein>
<dbReference type="GO" id="GO:0005524">
    <property type="term" value="F:ATP binding"/>
    <property type="evidence" value="ECO:0007669"/>
    <property type="project" value="UniProtKB-KW"/>
</dbReference>
<dbReference type="InterPro" id="IPR027417">
    <property type="entry name" value="P-loop_NTPase"/>
</dbReference>
<dbReference type="EMBL" id="AONQ01000033">
    <property type="protein sequence ID" value="EME69488.1"/>
    <property type="molecule type" value="Genomic_DNA"/>
</dbReference>
<dbReference type="Proteomes" id="UP000011744">
    <property type="component" value="Unassembled WGS sequence"/>
</dbReference>